<dbReference type="EMBL" id="JARJCW010000006">
    <property type="protein sequence ID" value="KAJ7223401.1"/>
    <property type="molecule type" value="Genomic_DNA"/>
</dbReference>
<sequence length="307" mass="32880">MLQHHRRHAPAPLLSPSPHAHRTATAGALSGRCSSRPRLSKVGFQPPPPAPTLRLARFRPQASRETFMLGRFPGRNQFISRHIAVRTGQWRSPKQVGSRLQQLRESCADDELGQLLFAAGGCKQTADAGADAGRVLGDSGARGYSPAPFPSPTPRTPTPEIPRRVICIDIVPPGQPAPAHGTLPSASLSDGAIHISAHPRSLACIDPTVAFVVRAPLGAAAQSRFRVCCGGEPVHAERVPLELVRDAVPCPDVDALLYRTQLIPGYWHNIVASSDPTRYTIYHDIDVTGAGACAVAFAAVYRFSYPA</sequence>
<dbReference type="InterPro" id="IPR000818">
    <property type="entry name" value="TEA/ATTS_dom"/>
</dbReference>
<evidence type="ECO:0000259" key="4">
    <source>
        <dbReference type="PROSITE" id="PS51088"/>
    </source>
</evidence>
<dbReference type="GO" id="GO:0003700">
    <property type="term" value="F:DNA-binding transcription factor activity"/>
    <property type="evidence" value="ECO:0007669"/>
    <property type="project" value="InterPro"/>
</dbReference>
<reference evidence="5" key="1">
    <citation type="submission" date="2023-03" db="EMBL/GenBank/DDBJ databases">
        <title>Massive genome expansion in bonnet fungi (Mycena s.s.) driven by repeated elements and novel gene families across ecological guilds.</title>
        <authorList>
            <consortium name="Lawrence Berkeley National Laboratory"/>
            <person name="Harder C.B."/>
            <person name="Miyauchi S."/>
            <person name="Viragh M."/>
            <person name="Kuo A."/>
            <person name="Thoen E."/>
            <person name="Andreopoulos B."/>
            <person name="Lu D."/>
            <person name="Skrede I."/>
            <person name="Drula E."/>
            <person name="Henrissat B."/>
            <person name="Morin E."/>
            <person name="Kohler A."/>
            <person name="Barry K."/>
            <person name="LaButti K."/>
            <person name="Morin E."/>
            <person name="Salamov A."/>
            <person name="Lipzen A."/>
            <person name="Mereny Z."/>
            <person name="Hegedus B."/>
            <person name="Baldrian P."/>
            <person name="Stursova M."/>
            <person name="Weitz H."/>
            <person name="Taylor A."/>
            <person name="Grigoriev I.V."/>
            <person name="Nagy L.G."/>
            <person name="Martin F."/>
            <person name="Kauserud H."/>
        </authorList>
    </citation>
    <scope>NUCLEOTIDE SEQUENCE</scope>
    <source>
        <strain evidence="5">9144</strain>
    </source>
</reference>
<evidence type="ECO:0000256" key="3">
    <source>
        <dbReference type="SAM" id="MobiDB-lite"/>
    </source>
</evidence>
<protein>
    <recommendedName>
        <fullName evidence="4">TEA domain-containing protein</fullName>
    </recommendedName>
</protein>
<dbReference type="PROSITE" id="PS51088">
    <property type="entry name" value="TEA_2"/>
    <property type="match status" value="1"/>
</dbReference>
<feature type="DNA-binding region" description="TEA" evidence="2">
    <location>
        <begin position="36"/>
        <end position="110"/>
    </location>
</feature>
<dbReference type="Proteomes" id="UP001219525">
    <property type="component" value="Unassembled WGS sequence"/>
</dbReference>
<dbReference type="Pfam" id="PF01285">
    <property type="entry name" value="TEA"/>
    <property type="match status" value="1"/>
</dbReference>
<proteinExistence type="inferred from homology"/>
<dbReference type="AlphaFoldDB" id="A0AAD7E192"/>
<evidence type="ECO:0000313" key="5">
    <source>
        <dbReference type="EMBL" id="KAJ7223401.1"/>
    </source>
</evidence>
<evidence type="ECO:0000313" key="6">
    <source>
        <dbReference type="Proteomes" id="UP001219525"/>
    </source>
</evidence>
<feature type="domain" description="TEA" evidence="4">
    <location>
        <begin position="36"/>
        <end position="110"/>
    </location>
</feature>
<accession>A0AAD7E192</accession>
<gene>
    <name evidence="5" type="ORF">GGX14DRAFT_427435</name>
</gene>
<organism evidence="5 6">
    <name type="scientific">Mycena pura</name>
    <dbReference type="NCBI Taxonomy" id="153505"/>
    <lineage>
        <taxon>Eukaryota</taxon>
        <taxon>Fungi</taxon>
        <taxon>Dikarya</taxon>
        <taxon>Basidiomycota</taxon>
        <taxon>Agaricomycotina</taxon>
        <taxon>Agaricomycetes</taxon>
        <taxon>Agaricomycetidae</taxon>
        <taxon>Agaricales</taxon>
        <taxon>Marasmiineae</taxon>
        <taxon>Mycenaceae</taxon>
        <taxon>Mycena</taxon>
    </lineage>
</organism>
<evidence type="ECO:0000256" key="1">
    <source>
        <dbReference type="ARBA" id="ARBA00008421"/>
    </source>
</evidence>
<comment type="similarity">
    <text evidence="1">Belongs to the TEC1 family.</text>
</comment>
<feature type="region of interest" description="Disordered" evidence="3">
    <location>
        <begin position="1"/>
        <end position="54"/>
    </location>
</feature>
<dbReference type="Gene3D" id="6.10.20.40">
    <property type="entry name" value="TEA/ATTS domain"/>
    <property type="match status" value="1"/>
</dbReference>
<keyword evidence="6" id="KW-1185">Reference proteome</keyword>
<evidence type="ECO:0000256" key="2">
    <source>
        <dbReference type="PROSITE-ProRule" id="PRU00505"/>
    </source>
</evidence>
<dbReference type="InterPro" id="IPR038096">
    <property type="entry name" value="TEA/ATTS_sf"/>
</dbReference>
<comment type="caution">
    <text evidence="5">The sequence shown here is derived from an EMBL/GenBank/DDBJ whole genome shotgun (WGS) entry which is preliminary data.</text>
</comment>
<name>A0AAD7E192_9AGAR</name>